<dbReference type="Proteomes" id="UP000289340">
    <property type="component" value="Chromosome 6"/>
</dbReference>
<feature type="non-terminal residue" evidence="1">
    <location>
        <position position="1"/>
    </location>
</feature>
<accession>A0A445K621</accession>
<proteinExistence type="predicted"/>
<dbReference type="EMBL" id="QZWG01000006">
    <property type="protein sequence ID" value="RZC06265.1"/>
    <property type="molecule type" value="Genomic_DNA"/>
</dbReference>
<reference evidence="1 2" key="1">
    <citation type="submission" date="2018-09" db="EMBL/GenBank/DDBJ databases">
        <title>A high-quality reference genome of wild soybean provides a powerful tool to mine soybean genomes.</title>
        <authorList>
            <person name="Xie M."/>
            <person name="Chung C.Y.L."/>
            <person name="Li M.-W."/>
            <person name="Wong F.-L."/>
            <person name="Chan T.-F."/>
            <person name="Lam H.-M."/>
        </authorList>
    </citation>
    <scope>NUCLEOTIDE SEQUENCE [LARGE SCALE GENOMIC DNA]</scope>
    <source>
        <strain evidence="2">cv. W05</strain>
        <tissue evidence="1">Hypocotyl of etiolated seedlings</tissue>
    </source>
</reference>
<evidence type="ECO:0000313" key="2">
    <source>
        <dbReference type="Proteomes" id="UP000289340"/>
    </source>
</evidence>
<dbReference type="AlphaFoldDB" id="A0A445K621"/>
<comment type="caution">
    <text evidence="1">The sequence shown here is derived from an EMBL/GenBank/DDBJ whole genome shotgun (WGS) entry which is preliminary data.</text>
</comment>
<gene>
    <name evidence="1" type="ORF">D0Y65_014016</name>
</gene>
<protein>
    <submittedName>
        <fullName evidence="1">Uncharacterized protein</fullName>
    </submittedName>
</protein>
<evidence type="ECO:0000313" key="1">
    <source>
        <dbReference type="EMBL" id="RZC06265.1"/>
    </source>
</evidence>
<name>A0A445K621_GLYSO</name>
<sequence length="127" mass="14490">VKSARSSFRSEARFASMASSEPIPPEAEPESHLSSLIYEISNEVQGIMENMFKTVTFRIKTCDYFVFRNLNSYLSLVYSEINQSSAVVEEEIEKCKGSALERKRALDEEKDNFQKAAYAVLDMLSRE</sequence>
<dbReference type="PANTHER" id="PTHR36800:SF1">
    <property type="entry name" value="POLYAMINE-MODULATED FACTOR 1-BINDING PROTEIN"/>
    <property type="match status" value="1"/>
</dbReference>
<dbReference type="PANTHER" id="PTHR36800">
    <property type="entry name" value="POLYAMINE-MODULATED FACTOR 1-BINDING PROTEIN"/>
    <property type="match status" value="1"/>
</dbReference>
<organism evidence="1 2">
    <name type="scientific">Glycine soja</name>
    <name type="common">Wild soybean</name>
    <dbReference type="NCBI Taxonomy" id="3848"/>
    <lineage>
        <taxon>Eukaryota</taxon>
        <taxon>Viridiplantae</taxon>
        <taxon>Streptophyta</taxon>
        <taxon>Embryophyta</taxon>
        <taxon>Tracheophyta</taxon>
        <taxon>Spermatophyta</taxon>
        <taxon>Magnoliopsida</taxon>
        <taxon>eudicotyledons</taxon>
        <taxon>Gunneridae</taxon>
        <taxon>Pentapetalae</taxon>
        <taxon>rosids</taxon>
        <taxon>fabids</taxon>
        <taxon>Fabales</taxon>
        <taxon>Fabaceae</taxon>
        <taxon>Papilionoideae</taxon>
        <taxon>50 kb inversion clade</taxon>
        <taxon>NPAAA clade</taxon>
        <taxon>indigoferoid/millettioid clade</taxon>
        <taxon>Phaseoleae</taxon>
        <taxon>Glycine</taxon>
        <taxon>Glycine subgen. Soja</taxon>
    </lineage>
</organism>
<keyword evidence="2" id="KW-1185">Reference proteome</keyword>